<evidence type="ECO:0000256" key="9">
    <source>
        <dbReference type="ARBA" id="ARBA00023229"/>
    </source>
</evidence>
<evidence type="ECO:0000313" key="13">
    <source>
        <dbReference type="Proteomes" id="UP000649573"/>
    </source>
</evidence>
<dbReference type="SMART" id="SM00861">
    <property type="entry name" value="Transket_pyr"/>
    <property type="match status" value="1"/>
</dbReference>
<feature type="binding site" evidence="10">
    <location>
        <begin position="112"/>
        <end position="114"/>
    </location>
    <ligand>
        <name>thiamine diphosphate</name>
        <dbReference type="ChEBI" id="CHEBI:58937"/>
    </ligand>
</feature>
<dbReference type="Pfam" id="PF13292">
    <property type="entry name" value="DXP_synthase_N"/>
    <property type="match status" value="2"/>
</dbReference>
<evidence type="ECO:0000256" key="3">
    <source>
        <dbReference type="ARBA" id="ARBA00011738"/>
    </source>
</evidence>
<dbReference type="InterPro" id="IPR049557">
    <property type="entry name" value="Transketolase_CS"/>
</dbReference>
<gene>
    <name evidence="12" type="primary">dxs2</name>
    <name evidence="10" type="synonym">dxs</name>
    <name evidence="12" type="ORF">GCM10010178_36950</name>
</gene>
<dbReference type="PANTHER" id="PTHR43322">
    <property type="entry name" value="1-D-DEOXYXYLULOSE 5-PHOSPHATE SYNTHASE-RELATED"/>
    <property type="match status" value="1"/>
</dbReference>
<keyword evidence="7 10" id="KW-0784">Thiamine biosynthesis</keyword>
<comment type="catalytic activity">
    <reaction evidence="10">
        <text>D-glyceraldehyde 3-phosphate + pyruvate + H(+) = 1-deoxy-D-xylulose 5-phosphate + CO2</text>
        <dbReference type="Rhea" id="RHEA:12605"/>
        <dbReference type="ChEBI" id="CHEBI:15361"/>
        <dbReference type="ChEBI" id="CHEBI:15378"/>
        <dbReference type="ChEBI" id="CHEBI:16526"/>
        <dbReference type="ChEBI" id="CHEBI:57792"/>
        <dbReference type="ChEBI" id="CHEBI:59776"/>
        <dbReference type="EC" id="2.2.1.7"/>
    </reaction>
</comment>
<reference evidence="13" key="1">
    <citation type="journal article" date="2019" name="Int. J. Syst. Evol. Microbiol.">
        <title>The Global Catalogue of Microorganisms (GCM) 10K type strain sequencing project: providing services to taxonomists for standard genome sequencing and annotation.</title>
        <authorList>
            <consortium name="The Broad Institute Genomics Platform"/>
            <consortium name="The Broad Institute Genome Sequencing Center for Infectious Disease"/>
            <person name="Wu L."/>
            <person name="Ma J."/>
        </authorList>
    </citation>
    <scope>NUCLEOTIDE SEQUENCE [LARGE SCALE GENOMIC DNA]</scope>
    <source>
        <strain evidence="13">JCM 3296</strain>
    </source>
</reference>
<comment type="caution">
    <text evidence="12">The sequence shown here is derived from an EMBL/GenBank/DDBJ whole genome shotgun (WGS) entry which is preliminary data.</text>
</comment>
<name>A0ABQ2ULY6_9PSEU</name>
<feature type="domain" description="Transketolase-like pyrimidine-binding" evidence="11">
    <location>
        <begin position="264"/>
        <end position="429"/>
    </location>
</feature>
<dbReference type="NCBIfam" id="NF003933">
    <property type="entry name" value="PRK05444.2-2"/>
    <property type="match status" value="1"/>
</dbReference>
<accession>A0ABQ2ULY6</accession>
<keyword evidence="5 10" id="KW-0479">Metal-binding</keyword>
<organism evidence="12 13">
    <name type="scientific">Lentzea flava</name>
    <dbReference type="NCBI Taxonomy" id="103732"/>
    <lineage>
        <taxon>Bacteria</taxon>
        <taxon>Bacillati</taxon>
        <taxon>Actinomycetota</taxon>
        <taxon>Actinomycetes</taxon>
        <taxon>Pseudonocardiales</taxon>
        <taxon>Pseudonocardiaceae</taxon>
        <taxon>Lentzea</taxon>
    </lineage>
</organism>
<dbReference type="PROSITE" id="PS00801">
    <property type="entry name" value="TRANSKETOLASE_1"/>
    <property type="match status" value="1"/>
</dbReference>
<feature type="binding site" evidence="10">
    <location>
        <position position="241"/>
    </location>
    <ligand>
        <name>thiamine diphosphate</name>
        <dbReference type="ChEBI" id="CHEBI:58937"/>
    </ligand>
</feature>
<keyword evidence="6 10" id="KW-0460">Magnesium</keyword>
<feature type="binding site" evidence="10">
    <location>
        <position position="315"/>
    </location>
    <ligand>
        <name>thiamine diphosphate</name>
        <dbReference type="ChEBI" id="CHEBI:58937"/>
    </ligand>
</feature>
<feature type="binding site" evidence="10">
    <location>
        <position position="71"/>
    </location>
    <ligand>
        <name>thiamine diphosphate</name>
        <dbReference type="ChEBI" id="CHEBI:58937"/>
    </ligand>
</feature>
<dbReference type="CDD" id="cd02007">
    <property type="entry name" value="TPP_DXS"/>
    <property type="match status" value="1"/>
</dbReference>
<dbReference type="InterPro" id="IPR005477">
    <property type="entry name" value="Dxylulose-5-P_synthase"/>
</dbReference>
<keyword evidence="8 10" id="KW-0786">Thiamine pyrophosphate</keyword>
<comment type="similarity">
    <text evidence="2 10">Belongs to the transketolase family. DXPS subfamily.</text>
</comment>
<evidence type="ECO:0000256" key="10">
    <source>
        <dbReference type="HAMAP-Rule" id="MF_00315"/>
    </source>
</evidence>
<keyword evidence="4 10" id="KW-0808">Transferase</keyword>
<dbReference type="Pfam" id="PF02780">
    <property type="entry name" value="Transketolase_C"/>
    <property type="match status" value="1"/>
</dbReference>
<feature type="binding site" evidence="10">
    <location>
        <position position="172"/>
    </location>
    <ligand>
        <name>thiamine diphosphate</name>
        <dbReference type="ChEBI" id="CHEBI:58937"/>
    </ligand>
</feature>
<dbReference type="HAMAP" id="MF_00315">
    <property type="entry name" value="DXP_synth"/>
    <property type="match status" value="1"/>
</dbReference>
<comment type="pathway">
    <text evidence="1 10">Metabolic intermediate biosynthesis; 1-deoxy-D-xylulose 5-phosphate biosynthesis; 1-deoxy-D-xylulose 5-phosphate from D-glyceraldehyde 3-phosphate and pyruvate: step 1/1.</text>
</comment>
<dbReference type="InterPro" id="IPR005475">
    <property type="entry name" value="Transketolase-like_Pyr-bd"/>
</dbReference>
<comment type="cofactor">
    <cofactor evidence="10">
        <name>Mg(2+)</name>
        <dbReference type="ChEBI" id="CHEBI:18420"/>
    </cofactor>
    <text evidence="10">Binds 1 Mg(2+) ion per subunit.</text>
</comment>
<sequence length="568" mass="59410">MLADITSPADVRALPSSALGSLAEEIRAFLISRVHRTGGHLGPNLGAVELTIAVHRVFSSPVDVVLFDTGHQSYVHKMLTGRCTDFDSLRQAGGLSGYPSAAESAHDVIENSHASTALSYADGLAKAFELSGADRRVVAIVGDGALTGGMCWEALNNIGGSARPVVVVLNDNGRSYDPTTGGFAASLRSGTARGLFEALGLAYLGEVDGHDVHAVENALWEAKALGRPVVVHCKTVKGKGYEAAEADEADRMHAVGASGASTGRTWTDAFSDEIVAIGSERPDIVCVTAAMLEPVGLRPFSQRFPSRVFDVGIAEQHAVTSAAGMAMGGLHPVVAVYATFLSRAFDQLLMDVALHRLPVTFVLDRAGVTGPDGASHHGMWDASVLPVVPGLRLAAPRDPSSLAALLREAVAVSDGPTVVRYPKSSAGPDVPALRRVSHFDVLREVPDAEVLLVAVGPLAGPCLAAALELESHDVRVSVVDPRWIAPLDPHLVKYSSRHRLVLAVEDTTSTGALGSRLGQALTGSSTCVATFALPARFLPHDSRARILRAHGLDAAGITTSVLKRLGGK</sequence>
<dbReference type="InterPro" id="IPR029061">
    <property type="entry name" value="THDP-binding"/>
</dbReference>
<evidence type="ECO:0000256" key="4">
    <source>
        <dbReference type="ARBA" id="ARBA00022679"/>
    </source>
</evidence>
<protein>
    <recommendedName>
        <fullName evidence="10">1-deoxy-D-xylulose-5-phosphate synthase</fullName>
        <ecNumber evidence="10">2.2.1.7</ecNumber>
    </recommendedName>
    <alternativeName>
        <fullName evidence="10">1-deoxyxylulose-5-phosphate synthase</fullName>
        <shortName evidence="10">DXP synthase</shortName>
        <shortName evidence="10">DXPS</shortName>
    </alternativeName>
</protein>
<feature type="binding site" evidence="10">
    <location>
        <position position="143"/>
    </location>
    <ligand>
        <name>Mg(2+)</name>
        <dbReference type="ChEBI" id="CHEBI:18420"/>
    </ligand>
</feature>
<dbReference type="RefSeq" id="WP_189254927.1">
    <property type="nucleotide sequence ID" value="NZ_BMRE01000014.1"/>
</dbReference>
<feature type="binding site" evidence="10">
    <location>
        <position position="172"/>
    </location>
    <ligand>
        <name>Mg(2+)</name>
        <dbReference type="ChEBI" id="CHEBI:18420"/>
    </ligand>
</feature>
<evidence type="ECO:0000259" key="11">
    <source>
        <dbReference type="SMART" id="SM00861"/>
    </source>
</evidence>
<dbReference type="InterPro" id="IPR033248">
    <property type="entry name" value="Transketolase_C"/>
</dbReference>
<dbReference type="SUPFAM" id="SSF52922">
    <property type="entry name" value="TK C-terminal domain-like"/>
    <property type="match status" value="1"/>
</dbReference>
<dbReference type="Proteomes" id="UP000649573">
    <property type="component" value="Unassembled WGS sequence"/>
</dbReference>
<dbReference type="PANTHER" id="PTHR43322:SF5">
    <property type="entry name" value="1-DEOXY-D-XYLULOSE-5-PHOSPHATE SYNTHASE, CHLOROPLASTIC"/>
    <property type="match status" value="1"/>
</dbReference>
<evidence type="ECO:0000256" key="7">
    <source>
        <dbReference type="ARBA" id="ARBA00022977"/>
    </source>
</evidence>
<keyword evidence="9 10" id="KW-0414">Isoprene biosynthesis</keyword>
<dbReference type="EMBL" id="BMRE01000014">
    <property type="protein sequence ID" value="GGU40985.1"/>
    <property type="molecule type" value="Genomic_DNA"/>
</dbReference>
<proteinExistence type="inferred from homology"/>
<feature type="binding site" evidence="10">
    <location>
        <begin position="144"/>
        <end position="145"/>
    </location>
    <ligand>
        <name>thiamine diphosphate</name>
        <dbReference type="ChEBI" id="CHEBI:58937"/>
    </ligand>
</feature>
<dbReference type="Gene3D" id="3.40.50.920">
    <property type="match status" value="1"/>
</dbReference>
<dbReference type="Pfam" id="PF02779">
    <property type="entry name" value="Transket_pyr"/>
    <property type="match status" value="1"/>
</dbReference>
<comment type="function">
    <text evidence="10">Catalyzes the acyloin condensation reaction between C atoms 2 and 3 of pyruvate and glyceraldehyde 3-phosphate to yield 1-deoxy-D-xylulose-5-phosphate (DXP).</text>
</comment>
<keyword evidence="13" id="KW-1185">Reference proteome</keyword>
<comment type="cofactor">
    <cofactor evidence="10">
        <name>thiamine diphosphate</name>
        <dbReference type="ChEBI" id="CHEBI:58937"/>
    </cofactor>
    <text evidence="10">Binds 1 thiamine pyrophosphate per subunit.</text>
</comment>
<evidence type="ECO:0000256" key="6">
    <source>
        <dbReference type="ARBA" id="ARBA00022842"/>
    </source>
</evidence>
<evidence type="ECO:0000256" key="5">
    <source>
        <dbReference type="ARBA" id="ARBA00022723"/>
    </source>
</evidence>
<dbReference type="CDD" id="cd07033">
    <property type="entry name" value="TPP_PYR_DXS_TK_like"/>
    <property type="match status" value="1"/>
</dbReference>
<dbReference type="EC" id="2.2.1.7" evidence="10"/>
<dbReference type="Gene3D" id="3.40.50.970">
    <property type="match status" value="2"/>
</dbReference>
<evidence type="ECO:0000313" key="12">
    <source>
        <dbReference type="EMBL" id="GGU40985.1"/>
    </source>
</evidence>
<comment type="subunit">
    <text evidence="3 10">Homodimer.</text>
</comment>
<dbReference type="InterPro" id="IPR009014">
    <property type="entry name" value="Transketo_C/PFOR_II"/>
</dbReference>
<evidence type="ECO:0000256" key="8">
    <source>
        <dbReference type="ARBA" id="ARBA00023052"/>
    </source>
</evidence>
<evidence type="ECO:0000256" key="1">
    <source>
        <dbReference type="ARBA" id="ARBA00004980"/>
    </source>
</evidence>
<dbReference type="SUPFAM" id="SSF52518">
    <property type="entry name" value="Thiamin diphosphate-binding fold (THDP-binding)"/>
    <property type="match status" value="2"/>
</dbReference>
<evidence type="ECO:0000256" key="2">
    <source>
        <dbReference type="ARBA" id="ARBA00011081"/>
    </source>
</evidence>